<proteinExistence type="inferred from homology"/>
<keyword evidence="3" id="KW-0786">Thiamine pyrophosphate</keyword>
<comment type="caution">
    <text evidence="5">The sequence shown here is derived from an EMBL/GenBank/DDBJ whole genome shotgun (WGS) entry which is preliminary data.</text>
</comment>
<evidence type="ECO:0000313" key="5">
    <source>
        <dbReference type="EMBL" id="GGM88783.1"/>
    </source>
</evidence>
<dbReference type="AlphaFoldDB" id="A0A917X8P8"/>
<evidence type="ECO:0000256" key="2">
    <source>
        <dbReference type="ARBA" id="ARBA00007131"/>
    </source>
</evidence>
<feature type="domain" description="Transketolase N-terminal" evidence="4">
    <location>
        <begin position="7"/>
        <end position="254"/>
    </location>
</feature>
<gene>
    <name evidence="5" type="ORF">GCM10011578_005440</name>
</gene>
<reference evidence="5" key="1">
    <citation type="journal article" date="2014" name="Int. J. Syst. Evol. Microbiol.">
        <title>Complete genome sequence of Corynebacterium casei LMG S-19264T (=DSM 44701T), isolated from a smear-ripened cheese.</title>
        <authorList>
            <consortium name="US DOE Joint Genome Institute (JGI-PGF)"/>
            <person name="Walter F."/>
            <person name="Albersmeier A."/>
            <person name="Kalinowski J."/>
            <person name="Ruckert C."/>
        </authorList>
    </citation>
    <scope>NUCLEOTIDE SEQUENCE</scope>
    <source>
        <strain evidence="5">CGMCC 4.7110</strain>
    </source>
</reference>
<organism evidence="5 6">
    <name type="scientific">Streptomyces fuscichromogenes</name>
    <dbReference type="NCBI Taxonomy" id="1324013"/>
    <lineage>
        <taxon>Bacteria</taxon>
        <taxon>Bacillati</taxon>
        <taxon>Actinomycetota</taxon>
        <taxon>Actinomycetes</taxon>
        <taxon>Kitasatosporales</taxon>
        <taxon>Streptomycetaceae</taxon>
        <taxon>Streptomyces</taxon>
    </lineage>
</organism>
<dbReference type="Proteomes" id="UP000653411">
    <property type="component" value="Unassembled WGS sequence"/>
</dbReference>
<accession>A0A917X8P8</accession>
<reference evidence="5" key="2">
    <citation type="submission" date="2020-09" db="EMBL/GenBank/DDBJ databases">
        <authorList>
            <person name="Sun Q."/>
            <person name="Zhou Y."/>
        </authorList>
    </citation>
    <scope>NUCLEOTIDE SEQUENCE</scope>
    <source>
        <strain evidence="5">CGMCC 4.7110</strain>
    </source>
</reference>
<dbReference type="PANTHER" id="PTHR47514:SF1">
    <property type="entry name" value="TRANSKETOLASE N-TERMINAL SECTION-RELATED"/>
    <property type="match status" value="1"/>
</dbReference>
<dbReference type="RefSeq" id="WP_189260876.1">
    <property type="nucleotide sequence ID" value="NZ_BMML01000001.1"/>
</dbReference>
<comment type="similarity">
    <text evidence="2">Belongs to the transketolase family.</text>
</comment>
<name>A0A917X8P8_9ACTN</name>
<evidence type="ECO:0000256" key="1">
    <source>
        <dbReference type="ARBA" id="ARBA00001964"/>
    </source>
</evidence>
<dbReference type="InterPro" id="IPR029061">
    <property type="entry name" value="THDP-binding"/>
</dbReference>
<dbReference type="Gene3D" id="3.40.50.970">
    <property type="match status" value="1"/>
</dbReference>
<dbReference type="CDD" id="cd02012">
    <property type="entry name" value="TPP_TK"/>
    <property type="match status" value="1"/>
</dbReference>
<dbReference type="PANTHER" id="PTHR47514">
    <property type="entry name" value="TRANSKETOLASE N-TERMINAL SECTION-RELATED"/>
    <property type="match status" value="1"/>
</dbReference>
<dbReference type="InterPro" id="IPR005474">
    <property type="entry name" value="Transketolase_N"/>
</dbReference>
<sequence length="259" mass="28083">MITPQDIRRSMIKMVAQAESAHIGGNLSAVEIVHTLYSRVLNVDPARPDWEGRDRFVCKGTASAVLYTVLADRGFFPSERLAAYKADGGLFPVTERSELLPGVEASTTSMGRSLSLGIGMALAAQSMDRPYQVYVLAGDGECQEGQVWEAATLAPALGLDNLTLIVDHNGFQAFSSSEALMPRSGASGRFAAFGWDAHDVDGHDCDALADVLLRPRQGPRCVVAHTVKGKGLTFMENDVSWHGRRITRPELAQALRELR</sequence>
<comment type="cofactor">
    <cofactor evidence="1">
        <name>thiamine diphosphate</name>
        <dbReference type="ChEBI" id="CHEBI:58937"/>
    </cofactor>
</comment>
<evidence type="ECO:0000313" key="6">
    <source>
        <dbReference type="Proteomes" id="UP000653411"/>
    </source>
</evidence>
<dbReference type="SUPFAM" id="SSF52518">
    <property type="entry name" value="Thiamin diphosphate-binding fold (THDP-binding)"/>
    <property type="match status" value="1"/>
</dbReference>
<keyword evidence="6" id="KW-1185">Reference proteome</keyword>
<evidence type="ECO:0000259" key="4">
    <source>
        <dbReference type="Pfam" id="PF00456"/>
    </source>
</evidence>
<dbReference type="EMBL" id="BMML01000001">
    <property type="protein sequence ID" value="GGM88783.1"/>
    <property type="molecule type" value="Genomic_DNA"/>
</dbReference>
<protein>
    <submittedName>
        <fullName evidence="5">Transketolase</fullName>
    </submittedName>
</protein>
<dbReference type="GO" id="GO:0000287">
    <property type="term" value="F:magnesium ion binding"/>
    <property type="evidence" value="ECO:0007669"/>
    <property type="project" value="UniProtKB-ARBA"/>
</dbReference>
<evidence type="ECO:0000256" key="3">
    <source>
        <dbReference type="ARBA" id="ARBA00023052"/>
    </source>
</evidence>
<dbReference type="Pfam" id="PF00456">
    <property type="entry name" value="Transketolase_N"/>
    <property type="match status" value="1"/>
</dbReference>